<accession>D4JDH4</accession>
<reference evidence="2 3" key="2">
    <citation type="submission" date="2010-03" db="EMBL/GenBank/DDBJ databases">
        <authorList>
            <person name="Pajon A."/>
        </authorList>
    </citation>
    <scope>NUCLEOTIDE SEQUENCE [LARGE SCALE GENOMIC DNA]</scope>
    <source>
        <strain evidence="2 3">T2-87</strain>
    </source>
</reference>
<dbReference type="Pfam" id="PF13443">
    <property type="entry name" value="HTH_26"/>
    <property type="match status" value="1"/>
</dbReference>
<gene>
    <name evidence="2" type="ORF">EC1_06200</name>
</gene>
<name>D4JDH4_9FIRM</name>
<evidence type="ECO:0000313" key="3">
    <source>
        <dbReference type="Proteomes" id="UP000008801"/>
    </source>
</evidence>
<dbReference type="EMBL" id="FP929041">
    <property type="protein sequence ID" value="CBK88246.1"/>
    <property type="molecule type" value="Genomic_DNA"/>
</dbReference>
<reference evidence="2 3" key="1">
    <citation type="submission" date="2010-03" db="EMBL/GenBank/DDBJ databases">
        <title>The genome sequence of Eubacterium cylindroides T2-87.</title>
        <authorList>
            <consortium name="metaHIT consortium -- http://www.metahit.eu/"/>
            <person name="Pajon A."/>
            <person name="Turner K."/>
            <person name="Parkhill J."/>
            <person name="Duncan S."/>
            <person name="Flint H."/>
        </authorList>
    </citation>
    <scope>NUCLEOTIDE SEQUENCE [LARGE SCALE GENOMIC DNA]</scope>
    <source>
        <strain evidence="2 3">T2-87</strain>
    </source>
</reference>
<dbReference type="Proteomes" id="UP000008801">
    <property type="component" value="Chromosome"/>
</dbReference>
<organism evidence="2 3">
    <name type="scientific">Faecalitalea cylindroides T2-87</name>
    <dbReference type="NCBI Taxonomy" id="717960"/>
    <lineage>
        <taxon>Bacteria</taxon>
        <taxon>Bacillati</taxon>
        <taxon>Bacillota</taxon>
        <taxon>Erysipelotrichia</taxon>
        <taxon>Erysipelotrichales</taxon>
        <taxon>Erysipelotrichaceae</taxon>
        <taxon>Faecalitalea</taxon>
    </lineage>
</organism>
<protein>
    <recommendedName>
        <fullName evidence="1">HTH cro/C1-type domain-containing protein</fullName>
    </recommendedName>
</protein>
<feature type="domain" description="HTH cro/C1-type" evidence="1">
    <location>
        <begin position="2"/>
        <end position="27"/>
    </location>
</feature>
<dbReference type="AlphaFoldDB" id="D4JDH4"/>
<proteinExistence type="predicted"/>
<dbReference type="KEGG" id="euc:EC1_06200"/>
<dbReference type="InterPro" id="IPR001387">
    <property type="entry name" value="Cro/C1-type_HTH"/>
</dbReference>
<dbReference type="HOGENOM" id="CLU_3289932_0_0_9"/>
<evidence type="ECO:0000313" key="2">
    <source>
        <dbReference type="EMBL" id="CBK88246.1"/>
    </source>
</evidence>
<evidence type="ECO:0000259" key="1">
    <source>
        <dbReference type="Pfam" id="PF13443"/>
    </source>
</evidence>
<dbReference type="PATRIC" id="fig|717960.3.peg.93"/>
<sequence>MSVSTNTLDDLCNLLDCSLSEIAAHVPNEEQQRETTENDA</sequence>